<evidence type="ECO:0000256" key="2">
    <source>
        <dbReference type="ARBA" id="ARBA00009186"/>
    </source>
</evidence>
<feature type="transmembrane region" description="Helical" evidence="11">
    <location>
        <begin position="499"/>
        <end position="520"/>
    </location>
</feature>
<dbReference type="PANTHER" id="PTHR43653:SF1">
    <property type="entry name" value="CYTOCHROME C-TYPE BIOGENESIS PROTEIN CCMF"/>
    <property type="match status" value="1"/>
</dbReference>
<evidence type="ECO:0000256" key="11">
    <source>
        <dbReference type="SAM" id="Phobius"/>
    </source>
</evidence>
<dbReference type="Pfam" id="PF01578">
    <property type="entry name" value="Cytochrom_C_asm"/>
    <property type="match status" value="1"/>
</dbReference>
<dbReference type="NCBIfam" id="TIGR00353">
    <property type="entry name" value="nrfE"/>
    <property type="match status" value="1"/>
</dbReference>
<evidence type="ECO:0000259" key="13">
    <source>
        <dbReference type="Pfam" id="PF16327"/>
    </source>
</evidence>
<feature type="region of interest" description="Disordered" evidence="10">
    <location>
        <begin position="662"/>
        <end position="695"/>
    </location>
</feature>
<keyword evidence="5 11" id="KW-0812">Transmembrane</keyword>
<evidence type="ECO:0000313" key="15">
    <source>
        <dbReference type="Proteomes" id="UP001596152"/>
    </source>
</evidence>
<dbReference type="Proteomes" id="UP001596152">
    <property type="component" value="Unassembled WGS sequence"/>
</dbReference>
<dbReference type="NCBIfam" id="NF007691">
    <property type="entry name" value="PRK10369.1"/>
    <property type="match status" value="1"/>
</dbReference>
<dbReference type="PRINTS" id="PR01411">
    <property type="entry name" value="CCMFBIOGNSIS"/>
</dbReference>
<keyword evidence="4" id="KW-0997">Cell inner membrane</keyword>
<proteinExistence type="inferred from homology"/>
<keyword evidence="6" id="KW-0201">Cytochrome c-type biogenesis</keyword>
<evidence type="ECO:0000256" key="10">
    <source>
        <dbReference type="SAM" id="MobiDB-lite"/>
    </source>
</evidence>
<feature type="transmembrane region" description="Helical" evidence="11">
    <location>
        <begin position="6"/>
        <end position="29"/>
    </location>
</feature>
<feature type="transmembrane region" description="Helical" evidence="11">
    <location>
        <begin position="274"/>
        <end position="295"/>
    </location>
</feature>
<feature type="transmembrane region" description="Helical" evidence="11">
    <location>
        <begin position="174"/>
        <end position="194"/>
    </location>
</feature>
<keyword evidence="14" id="KW-0456">Lyase</keyword>
<feature type="transmembrane region" description="Helical" evidence="11">
    <location>
        <begin position="428"/>
        <end position="446"/>
    </location>
</feature>
<evidence type="ECO:0000256" key="5">
    <source>
        <dbReference type="ARBA" id="ARBA00022692"/>
    </source>
</evidence>
<keyword evidence="7 11" id="KW-1133">Transmembrane helix</keyword>
<dbReference type="PANTHER" id="PTHR43653">
    <property type="entry name" value="CYTOCHROME C ASSEMBLY PROTEIN-RELATED"/>
    <property type="match status" value="1"/>
</dbReference>
<evidence type="ECO:0000313" key="14">
    <source>
        <dbReference type="EMBL" id="MFC5346030.1"/>
    </source>
</evidence>
<comment type="function">
    <text evidence="9">Required for the biogenesis of c-type cytochromes. Possible subunit of a heme lyase.</text>
</comment>
<dbReference type="PRINTS" id="PR01410">
    <property type="entry name" value="CCBIOGENESIS"/>
</dbReference>
<evidence type="ECO:0000256" key="7">
    <source>
        <dbReference type="ARBA" id="ARBA00022989"/>
    </source>
</evidence>
<feature type="domain" description="Cytochrome c assembly protein" evidence="12">
    <location>
        <begin position="89"/>
        <end position="298"/>
    </location>
</feature>
<dbReference type="InterPro" id="IPR003568">
    <property type="entry name" value="Cyt_c_biogenesis_CcmF"/>
</dbReference>
<dbReference type="InterPro" id="IPR032523">
    <property type="entry name" value="CcmF_C"/>
</dbReference>
<protein>
    <submittedName>
        <fullName evidence="14">Heme lyase CcmF/NrfE family subunit</fullName>
    </submittedName>
</protein>
<dbReference type="EMBL" id="JBHSLF010000055">
    <property type="protein sequence ID" value="MFC5346030.1"/>
    <property type="molecule type" value="Genomic_DNA"/>
</dbReference>
<sequence length="695" mass="73259">MIVEFGAFALVLALMLSVLQTGLAAAGRVRRSPLLAGGAEGAALAAAFATALAFGALIFAFATSDFSVSNVAANSHTDKPMLYKVAAAWGSHEGSLVLWCLVMTGFGAALTRARGLPFGLKTSAVGVQGGLGALFLAFAVFTSNPFARIDPAPLQGASLNPLLQDPALAIHPPMLYAGYVGFSVTFSLAVAALIEGRAFSGFWPAWGRWMRPWALASWVFLTAGITLGSFWAYYELGWGGWWFWDPVENASFMPWLAGAALLHSAVVTERRGALAGWTVFLALLAFTFSMLGAFLVRSGVLTSVHAFAVDPERGLMLLGILAFTAGSAFALFAWRAPQLKGGGLFAPISREGALVLNNLFLTVAAVTVLLGTLYPLILEAATGATISVGPPYFALTFVPLMVVAFLILPAGPLLAWKRGDAKGAMQRLAVAGGLAIACGFIGWLAFEPKKALSAAGLAVGAWLILGALAEVVERVRLFRAPPSRVHLAEVGRRLKGLPLGAWGMTLAHAGLGLFVLGAVVETGFKTEAAAPLPIGGEVHAGRWAVKLDKVEIVEGPNYLAERGTLTVTSTDGRAFPKTVTAERRFFPAGGQTTTEVGLDFRGLDDVYVVMGERRMTQDGQRAWTVRVYDNPWARLIFLGSFVMALGGMLSLFDRRLRLAVGGKKKRPSPLGGEGGSRSETDEGALSARSISEAGV</sequence>
<comment type="caution">
    <text evidence="14">The sequence shown here is derived from an EMBL/GenBank/DDBJ whole genome shotgun (WGS) entry which is preliminary data.</text>
</comment>
<dbReference type="Pfam" id="PF16327">
    <property type="entry name" value="CcmF_C"/>
    <property type="match status" value="1"/>
</dbReference>
<dbReference type="InterPro" id="IPR002541">
    <property type="entry name" value="Cyt_c_assembly"/>
</dbReference>
<feature type="transmembrane region" description="Helical" evidence="11">
    <location>
        <begin position="315"/>
        <end position="334"/>
    </location>
</feature>
<comment type="subcellular location">
    <subcellularLocation>
        <location evidence="1">Cell inner membrane</location>
        <topology evidence="1">Multi-pass membrane protein</topology>
    </subcellularLocation>
</comment>
<evidence type="ECO:0000256" key="8">
    <source>
        <dbReference type="ARBA" id="ARBA00023136"/>
    </source>
</evidence>
<reference evidence="15" key="1">
    <citation type="journal article" date="2019" name="Int. J. Syst. Evol. Microbiol.">
        <title>The Global Catalogue of Microorganisms (GCM) 10K type strain sequencing project: providing services to taxonomists for standard genome sequencing and annotation.</title>
        <authorList>
            <consortium name="The Broad Institute Genomics Platform"/>
            <consortium name="The Broad Institute Genome Sequencing Center for Infectious Disease"/>
            <person name="Wu L."/>
            <person name="Ma J."/>
        </authorList>
    </citation>
    <scope>NUCLEOTIDE SEQUENCE [LARGE SCALE GENOMIC DNA]</scope>
    <source>
        <strain evidence="15">JCM 12125</strain>
    </source>
</reference>
<evidence type="ECO:0000256" key="3">
    <source>
        <dbReference type="ARBA" id="ARBA00022475"/>
    </source>
</evidence>
<dbReference type="GO" id="GO:0016829">
    <property type="term" value="F:lyase activity"/>
    <property type="evidence" value="ECO:0007669"/>
    <property type="project" value="UniProtKB-KW"/>
</dbReference>
<keyword evidence="15" id="KW-1185">Reference proteome</keyword>
<feature type="transmembrane region" description="Helical" evidence="11">
    <location>
        <begin position="82"/>
        <end position="110"/>
    </location>
</feature>
<feature type="transmembrane region" description="Helical" evidence="11">
    <location>
        <begin position="355"/>
        <end position="377"/>
    </location>
</feature>
<gene>
    <name evidence="14" type="ORF">ACFPIE_19105</name>
</gene>
<dbReference type="RefSeq" id="WP_374038398.1">
    <property type="nucleotide sequence ID" value="NZ_CP169082.1"/>
</dbReference>
<feature type="transmembrane region" description="Helical" evidence="11">
    <location>
        <begin position="122"/>
        <end position="141"/>
    </location>
</feature>
<evidence type="ECO:0000256" key="4">
    <source>
        <dbReference type="ARBA" id="ARBA00022519"/>
    </source>
</evidence>
<feature type="domain" description="Cytochrome c-type biogenesis protein CcmF C-terminal" evidence="13">
    <location>
        <begin position="318"/>
        <end position="654"/>
    </location>
</feature>
<evidence type="ECO:0000259" key="12">
    <source>
        <dbReference type="Pfam" id="PF01578"/>
    </source>
</evidence>
<feature type="transmembrane region" description="Helical" evidence="11">
    <location>
        <begin position="632"/>
        <end position="652"/>
    </location>
</feature>
<keyword evidence="8 11" id="KW-0472">Membrane</keyword>
<dbReference type="InterPro" id="IPR003567">
    <property type="entry name" value="Cyt_c_biogenesis"/>
</dbReference>
<organism evidence="14 15">
    <name type="scientific">Brevundimonas staleyi</name>
    <dbReference type="NCBI Taxonomy" id="74326"/>
    <lineage>
        <taxon>Bacteria</taxon>
        <taxon>Pseudomonadati</taxon>
        <taxon>Pseudomonadota</taxon>
        <taxon>Alphaproteobacteria</taxon>
        <taxon>Caulobacterales</taxon>
        <taxon>Caulobacteraceae</taxon>
        <taxon>Brevundimonas</taxon>
    </lineage>
</organism>
<accession>A0ABW0FWC3</accession>
<feature type="transmembrane region" description="Helical" evidence="11">
    <location>
        <begin position="215"/>
        <end position="234"/>
    </location>
</feature>
<evidence type="ECO:0000256" key="9">
    <source>
        <dbReference type="ARBA" id="ARBA00037230"/>
    </source>
</evidence>
<evidence type="ECO:0000256" key="1">
    <source>
        <dbReference type="ARBA" id="ARBA00004429"/>
    </source>
</evidence>
<name>A0ABW0FWC3_9CAUL</name>
<feature type="transmembrane region" description="Helical" evidence="11">
    <location>
        <begin position="41"/>
        <end position="62"/>
    </location>
</feature>
<keyword evidence="3" id="KW-1003">Cell membrane</keyword>
<feature type="transmembrane region" description="Helical" evidence="11">
    <location>
        <begin position="392"/>
        <end position="416"/>
    </location>
</feature>
<comment type="similarity">
    <text evidence="2">Belongs to the CcmF/CycK/Ccl1/NrfE/CcsA family.</text>
</comment>
<feature type="transmembrane region" description="Helical" evidence="11">
    <location>
        <begin position="452"/>
        <end position="472"/>
    </location>
</feature>
<feature type="transmembrane region" description="Helical" evidence="11">
    <location>
        <begin position="250"/>
        <end position="267"/>
    </location>
</feature>
<evidence type="ECO:0000256" key="6">
    <source>
        <dbReference type="ARBA" id="ARBA00022748"/>
    </source>
</evidence>